<comment type="pathway">
    <text evidence="7 12">Sulfur metabolism; hydrogen sulfide biosynthesis; sulfite from sulfate.</text>
</comment>
<feature type="domain" description="Phosphoadenosine phosphosulphate reductase" evidence="13">
    <location>
        <begin position="46"/>
        <end position="217"/>
    </location>
</feature>
<keyword evidence="15" id="KW-1185">Reference proteome</keyword>
<feature type="binding site" evidence="12">
    <location>
        <position position="214"/>
    </location>
    <ligand>
        <name>[4Fe-4S] cluster</name>
        <dbReference type="ChEBI" id="CHEBI:49883"/>
    </ligand>
</feature>
<accession>A0A451GBU4</accession>
<keyword evidence="3 12" id="KW-0560">Oxidoreductase</keyword>
<dbReference type="NCBIfam" id="TIGR00434">
    <property type="entry name" value="cysH"/>
    <property type="match status" value="1"/>
</dbReference>
<dbReference type="GO" id="GO:0046872">
    <property type="term" value="F:metal ion binding"/>
    <property type="evidence" value="ECO:0007669"/>
    <property type="project" value="UniProtKB-KW"/>
</dbReference>
<evidence type="ECO:0000259" key="13">
    <source>
        <dbReference type="Pfam" id="PF01507"/>
    </source>
</evidence>
<gene>
    <name evidence="12" type="primary">cysH</name>
    <name evidence="14" type="ORF">D4N35_006705</name>
</gene>
<evidence type="ECO:0000313" key="14">
    <source>
        <dbReference type="EMBL" id="RWR12544.1"/>
    </source>
</evidence>
<dbReference type="OrthoDB" id="9772604at2"/>
<dbReference type="GO" id="GO:0043866">
    <property type="term" value="F:adenylyl-sulfate reductase (thioredoxin) activity"/>
    <property type="evidence" value="ECO:0007669"/>
    <property type="project" value="UniProtKB-EC"/>
</dbReference>
<evidence type="ECO:0000256" key="12">
    <source>
        <dbReference type="HAMAP-Rule" id="MF_00063"/>
    </source>
</evidence>
<feature type="binding site" evidence="12">
    <location>
        <position position="128"/>
    </location>
    <ligand>
        <name>[4Fe-4S] cluster</name>
        <dbReference type="ChEBI" id="CHEBI:49883"/>
    </ligand>
</feature>
<evidence type="ECO:0000256" key="11">
    <source>
        <dbReference type="ARBA" id="ARBA00032041"/>
    </source>
</evidence>
<dbReference type="SUPFAM" id="SSF52402">
    <property type="entry name" value="Adenine nucleotide alpha hydrolases-like"/>
    <property type="match status" value="1"/>
</dbReference>
<comment type="subcellular location">
    <subcellularLocation>
        <location evidence="12">Cytoplasm</location>
    </subcellularLocation>
</comment>
<dbReference type="PANTHER" id="PTHR46509:SF1">
    <property type="entry name" value="PHOSPHOADENOSINE PHOSPHOSULFATE REDUCTASE"/>
    <property type="match status" value="1"/>
</dbReference>
<comment type="similarity">
    <text evidence="1 12">Belongs to the PAPS reductase family. CysH subfamily.</text>
</comment>
<dbReference type="EC" id="1.8.4.10" evidence="8 12"/>
<dbReference type="Gene3D" id="3.40.50.620">
    <property type="entry name" value="HUPs"/>
    <property type="match status" value="1"/>
</dbReference>
<dbReference type="GO" id="GO:0019379">
    <property type="term" value="P:sulfate assimilation, phosphoadenylyl sulfate reduction by phosphoadenylyl-sulfate reductase (thioredoxin)"/>
    <property type="evidence" value="ECO:0007669"/>
    <property type="project" value="UniProtKB-UniRule"/>
</dbReference>
<comment type="catalytic activity">
    <reaction evidence="12">
        <text>[thioredoxin]-disulfide + sulfite + AMP + 2 H(+) = adenosine 5'-phosphosulfate + [thioredoxin]-dithiol</text>
        <dbReference type="Rhea" id="RHEA:21976"/>
        <dbReference type="Rhea" id="RHEA-COMP:10698"/>
        <dbReference type="Rhea" id="RHEA-COMP:10700"/>
        <dbReference type="ChEBI" id="CHEBI:15378"/>
        <dbReference type="ChEBI" id="CHEBI:17359"/>
        <dbReference type="ChEBI" id="CHEBI:29950"/>
        <dbReference type="ChEBI" id="CHEBI:50058"/>
        <dbReference type="ChEBI" id="CHEBI:58243"/>
        <dbReference type="ChEBI" id="CHEBI:456215"/>
        <dbReference type="EC" id="1.8.4.10"/>
    </reaction>
</comment>
<evidence type="ECO:0000256" key="4">
    <source>
        <dbReference type="ARBA" id="ARBA00023004"/>
    </source>
</evidence>
<dbReference type="GO" id="GO:0019344">
    <property type="term" value="P:cysteine biosynthetic process"/>
    <property type="evidence" value="ECO:0007669"/>
    <property type="project" value="InterPro"/>
</dbReference>
<evidence type="ECO:0000256" key="9">
    <source>
        <dbReference type="ARBA" id="ARBA00029514"/>
    </source>
</evidence>
<proteinExistence type="inferred from homology"/>
<keyword evidence="12" id="KW-0479">Metal-binding</keyword>
<keyword evidence="2 12" id="KW-0963">Cytoplasm</keyword>
<keyword evidence="5 12" id="KW-0411">Iron-sulfur</keyword>
<protein>
    <recommendedName>
        <fullName evidence="9 12">Adenosine 5'-phosphosulfate reductase</fullName>
        <shortName evidence="12">APS reductase</shortName>
        <ecNumber evidence="8 12">1.8.4.10</ecNumber>
    </recommendedName>
    <alternativeName>
        <fullName evidence="11 12">5'-adenylylsulfate reductase</fullName>
    </alternativeName>
    <alternativeName>
        <fullName evidence="10 12">Thioredoxin-dependent 5'-adenylylsulfate reductase</fullName>
    </alternativeName>
</protein>
<comment type="cofactor">
    <cofactor evidence="12">
        <name>[4Fe-4S] cluster</name>
        <dbReference type="ChEBI" id="CHEBI:49883"/>
    </cofactor>
    <text evidence="12">Binds 1 [4Fe-4S] cluster per subunit.</text>
</comment>
<dbReference type="CDD" id="cd23945">
    <property type="entry name" value="PAPS_reductase"/>
    <property type="match status" value="1"/>
</dbReference>
<name>A0A451GBU4_9BACI</name>
<evidence type="ECO:0000256" key="7">
    <source>
        <dbReference type="ARBA" id="ARBA00024327"/>
    </source>
</evidence>
<dbReference type="PIRSF" id="PIRSF000857">
    <property type="entry name" value="PAPS_reductase"/>
    <property type="match status" value="1"/>
</dbReference>
<evidence type="ECO:0000256" key="1">
    <source>
        <dbReference type="ARBA" id="ARBA00009732"/>
    </source>
</evidence>
<evidence type="ECO:0000256" key="6">
    <source>
        <dbReference type="ARBA" id="ARBA00024298"/>
    </source>
</evidence>
<dbReference type="GO" id="GO:0004604">
    <property type="term" value="F:phosphoadenylyl-sulfate reductase (thioredoxin) activity"/>
    <property type="evidence" value="ECO:0007669"/>
    <property type="project" value="UniProtKB-UniRule"/>
</dbReference>
<dbReference type="EMBL" id="QYTU02000010">
    <property type="protein sequence ID" value="RWR12544.1"/>
    <property type="molecule type" value="Genomic_DNA"/>
</dbReference>
<dbReference type="InterPro" id="IPR002500">
    <property type="entry name" value="PAPS_reduct_dom"/>
</dbReference>
<dbReference type="InterPro" id="IPR014729">
    <property type="entry name" value="Rossmann-like_a/b/a_fold"/>
</dbReference>
<feature type="binding site" evidence="12">
    <location>
        <position position="211"/>
    </location>
    <ligand>
        <name>[4Fe-4S] cluster</name>
        <dbReference type="ChEBI" id="CHEBI:49883"/>
    </ligand>
</feature>
<organism evidence="14 15">
    <name type="scientific">Siminovitchia fortis</name>
    <dbReference type="NCBI Taxonomy" id="254758"/>
    <lineage>
        <taxon>Bacteria</taxon>
        <taxon>Bacillati</taxon>
        <taxon>Bacillota</taxon>
        <taxon>Bacilli</taxon>
        <taxon>Bacillales</taxon>
        <taxon>Bacillaceae</taxon>
        <taxon>Siminovitchia</taxon>
    </lineage>
</organism>
<evidence type="ECO:0000256" key="8">
    <source>
        <dbReference type="ARBA" id="ARBA00024386"/>
    </source>
</evidence>
<dbReference type="InterPro" id="IPR004511">
    <property type="entry name" value="PAPS/APS_Rdtase"/>
</dbReference>
<dbReference type="Pfam" id="PF01507">
    <property type="entry name" value="PAPS_reduct"/>
    <property type="match status" value="1"/>
</dbReference>
<dbReference type="PANTHER" id="PTHR46509">
    <property type="entry name" value="PHOSPHOADENOSINE PHOSPHOSULFATE REDUCTASE"/>
    <property type="match status" value="1"/>
</dbReference>
<dbReference type="GO" id="GO:0070814">
    <property type="term" value="P:hydrogen sulfide biosynthetic process"/>
    <property type="evidence" value="ECO:0007669"/>
    <property type="project" value="UniProtKB-UniRule"/>
</dbReference>
<evidence type="ECO:0000256" key="2">
    <source>
        <dbReference type="ARBA" id="ARBA00022490"/>
    </source>
</evidence>
<comment type="function">
    <text evidence="6 12">Catalyzes the formation of sulfite from adenosine 5'-phosphosulfate (APS) using thioredoxin as an electron donor.</text>
</comment>
<dbReference type="FunFam" id="3.40.50.620:FF:000095">
    <property type="entry name" value="Phosphoadenosine phosphosulfate reductase"/>
    <property type="match status" value="1"/>
</dbReference>
<evidence type="ECO:0000313" key="15">
    <source>
        <dbReference type="Proteomes" id="UP000273811"/>
    </source>
</evidence>
<dbReference type="HAMAP" id="MF_00063">
    <property type="entry name" value="CysH"/>
    <property type="match status" value="1"/>
</dbReference>
<dbReference type="NCBIfam" id="TIGR02055">
    <property type="entry name" value="APS_reductase"/>
    <property type="match status" value="1"/>
</dbReference>
<feature type="binding site" evidence="12">
    <location>
        <position position="129"/>
    </location>
    <ligand>
        <name>[4Fe-4S] cluster</name>
        <dbReference type="ChEBI" id="CHEBI:49883"/>
    </ligand>
</feature>
<feature type="active site" description="Nucleophile; cysteine thiosulfonate intermediate" evidence="12">
    <location>
        <position position="237"/>
    </location>
</feature>
<sequence>MGRGVIRLKITYESWSDPSTDFIVDDEYKGALNLLGWAFEMYGEELVYACSFGIEGIVLIDLISKVKPNAKVVFLDTGLHFQETYDLIASVRKKYPLLKVEMKKPEISLKEQAEKYGEKLWETKPDRCCQIRKVLPLQEILSQATAWISGLRREQSPTRQSTNFINKDENFCSVKVCPLIHWTWNDIWNYVEKNQLQYNPLHDQGYPSIGCQPCTLPGDMLTGSRAGRWADKEKTECGLHQAKNQ</sequence>
<keyword evidence="4 12" id="KW-0408">Iron</keyword>
<dbReference type="GO" id="GO:0051539">
    <property type="term" value="F:4 iron, 4 sulfur cluster binding"/>
    <property type="evidence" value="ECO:0007669"/>
    <property type="project" value="UniProtKB-UniRule"/>
</dbReference>
<evidence type="ECO:0000256" key="3">
    <source>
        <dbReference type="ARBA" id="ARBA00023002"/>
    </source>
</evidence>
<evidence type="ECO:0000256" key="10">
    <source>
        <dbReference type="ARBA" id="ARBA00030894"/>
    </source>
</evidence>
<comment type="caution">
    <text evidence="14">The sequence shown here is derived from an EMBL/GenBank/DDBJ whole genome shotgun (WGS) entry which is preliminary data.</text>
</comment>
<reference evidence="14" key="1">
    <citation type="submission" date="2018-12" db="EMBL/GenBank/DDBJ databases">
        <authorList>
            <person name="Sun L."/>
            <person name="Chen Z."/>
        </authorList>
    </citation>
    <scope>NUCLEOTIDE SEQUENCE [LARGE SCALE GENOMIC DNA]</scope>
    <source>
        <strain evidence="14">DSM 16012</strain>
    </source>
</reference>
<dbReference type="InterPro" id="IPR011798">
    <property type="entry name" value="APS_reductase"/>
</dbReference>
<dbReference type="Proteomes" id="UP000273811">
    <property type="component" value="Unassembled WGS sequence"/>
</dbReference>
<dbReference type="AlphaFoldDB" id="A0A451GBU4"/>
<evidence type="ECO:0000256" key="5">
    <source>
        <dbReference type="ARBA" id="ARBA00023014"/>
    </source>
</evidence>
<dbReference type="GO" id="GO:0005737">
    <property type="term" value="C:cytoplasm"/>
    <property type="evidence" value="ECO:0007669"/>
    <property type="project" value="UniProtKB-SubCell"/>
</dbReference>
<dbReference type="NCBIfam" id="NF002537">
    <property type="entry name" value="PRK02090.1"/>
    <property type="match status" value="1"/>
</dbReference>